<organism evidence="2 3">
    <name type="scientific">Candidatus Cryptobacteroides faecigallinarum</name>
    <dbReference type="NCBI Taxonomy" id="2840763"/>
    <lineage>
        <taxon>Bacteria</taxon>
        <taxon>Pseudomonadati</taxon>
        <taxon>Bacteroidota</taxon>
        <taxon>Bacteroidia</taxon>
        <taxon>Bacteroidales</taxon>
        <taxon>Candidatus Cryptobacteroides</taxon>
    </lineage>
</organism>
<dbReference type="InterPro" id="IPR011990">
    <property type="entry name" value="TPR-like_helical_dom_sf"/>
</dbReference>
<dbReference type="EMBL" id="JADIMD010000102">
    <property type="protein sequence ID" value="MBO8474960.1"/>
    <property type="molecule type" value="Genomic_DNA"/>
</dbReference>
<reference evidence="2" key="2">
    <citation type="journal article" date="2021" name="PeerJ">
        <title>Extensive microbial diversity within the chicken gut microbiome revealed by metagenomics and culture.</title>
        <authorList>
            <person name="Gilroy R."/>
            <person name="Ravi A."/>
            <person name="Getino M."/>
            <person name="Pursley I."/>
            <person name="Horton D.L."/>
            <person name="Alikhan N.F."/>
            <person name="Baker D."/>
            <person name="Gharbi K."/>
            <person name="Hall N."/>
            <person name="Watson M."/>
            <person name="Adriaenssens E.M."/>
            <person name="Foster-Nyarko E."/>
            <person name="Jarju S."/>
            <person name="Secka A."/>
            <person name="Antonio M."/>
            <person name="Oren A."/>
            <person name="Chaudhuri R.R."/>
            <person name="La Ragione R."/>
            <person name="Hildebrand F."/>
            <person name="Pallen M.J."/>
        </authorList>
    </citation>
    <scope>NUCLEOTIDE SEQUENCE</scope>
    <source>
        <strain evidence="2">B1-13419</strain>
    </source>
</reference>
<evidence type="ECO:0000256" key="1">
    <source>
        <dbReference type="SAM" id="SignalP"/>
    </source>
</evidence>
<evidence type="ECO:0000313" key="3">
    <source>
        <dbReference type="Proteomes" id="UP000823757"/>
    </source>
</evidence>
<name>A0A9D9IME3_9BACT</name>
<dbReference type="Pfam" id="PF13181">
    <property type="entry name" value="TPR_8"/>
    <property type="match status" value="1"/>
</dbReference>
<keyword evidence="1" id="KW-0732">Signal</keyword>
<dbReference type="Gene3D" id="1.25.40.10">
    <property type="entry name" value="Tetratricopeptide repeat domain"/>
    <property type="match status" value="1"/>
</dbReference>
<dbReference type="InterPro" id="IPR019734">
    <property type="entry name" value="TPR_rpt"/>
</dbReference>
<proteinExistence type="predicted"/>
<feature type="chain" id="PRO_5039030330" description="Tetratricopeptide repeat protein" evidence="1">
    <location>
        <begin position="27"/>
        <end position="446"/>
    </location>
</feature>
<comment type="caution">
    <text evidence="2">The sequence shown here is derived from an EMBL/GenBank/DDBJ whole genome shotgun (WGS) entry which is preliminary data.</text>
</comment>
<dbReference type="AlphaFoldDB" id="A0A9D9IME3"/>
<evidence type="ECO:0008006" key="4">
    <source>
        <dbReference type="Google" id="ProtNLM"/>
    </source>
</evidence>
<dbReference type="SMART" id="SM00028">
    <property type="entry name" value="TPR"/>
    <property type="match status" value="3"/>
</dbReference>
<evidence type="ECO:0000313" key="2">
    <source>
        <dbReference type="EMBL" id="MBO8474960.1"/>
    </source>
</evidence>
<dbReference type="SUPFAM" id="SSF48452">
    <property type="entry name" value="TPR-like"/>
    <property type="match status" value="1"/>
</dbReference>
<reference evidence="2" key="1">
    <citation type="submission" date="2020-10" db="EMBL/GenBank/DDBJ databases">
        <authorList>
            <person name="Gilroy R."/>
        </authorList>
    </citation>
    <scope>NUCLEOTIDE SEQUENCE</scope>
    <source>
        <strain evidence="2">B1-13419</strain>
    </source>
</reference>
<accession>A0A9D9IME3</accession>
<protein>
    <recommendedName>
        <fullName evidence="4">Tetratricopeptide repeat protein</fullName>
    </recommendedName>
</protein>
<dbReference type="Proteomes" id="UP000823757">
    <property type="component" value="Unassembled WGS sequence"/>
</dbReference>
<gene>
    <name evidence="2" type="ORF">IAB91_06700</name>
</gene>
<feature type="signal peptide" evidence="1">
    <location>
        <begin position="1"/>
        <end position="26"/>
    </location>
</feature>
<sequence>MTIMKKVAILLFSAALMMMGSGILSAQGKYGADSAECIKYLSYYQEYFKQKNYDEAIPHWRKAFKLCPPTANQSMLVNGAVMYRDLIRKNSRNAVYKEALVDTLITIDKIRIENYPSYSVVAYNNLGLDMINYIKDDNQTLYEELSKIVDNNKENTFPNIFLFQLNVAITLLQDGLLSPEDVLNVYDQTMGYMEQIAAAKPNDITIPKIKGDIESLFITSKVASCDDLIALFTPRLEANPDDLELATNIVRIMSITEECTDNDLFLAAANTMHRLDPTHNSAYFLYRIYSVRGDVDNAVKMMEEAIASEESDTEKDADYCFELAQFCYKNGRNAEAYKYTVKAIEADADNSIHGKAYMLAGTIWGSTVCKGDEIETRAPYWVAVDYMVKAKNADPTLAEECNKHIAQYSTYYPTTGDAFMYDLTAGQSYTVSCNGMTATTTVRTQQ</sequence>